<gene>
    <name evidence="1" type="ORF">RFULGI_LOCUS1493</name>
</gene>
<keyword evidence="2" id="KW-1185">Reference proteome</keyword>
<protein>
    <submittedName>
        <fullName evidence="1">19544_t:CDS:1</fullName>
    </submittedName>
</protein>
<dbReference type="AlphaFoldDB" id="A0A9N8Z806"/>
<evidence type="ECO:0000313" key="1">
    <source>
        <dbReference type="EMBL" id="CAG8479923.1"/>
    </source>
</evidence>
<organism evidence="1 2">
    <name type="scientific">Racocetra fulgida</name>
    <dbReference type="NCBI Taxonomy" id="60492"/>
    <lineage>
        <taxon>Eukaryota</taxon>
        <taxon>Fungi</taxon>
        <taxon>Fungi incertae sedis</taxon>
        <taxon>Mucoromycota</taxon>
        <taxon>Glomeromycotina</taxon>
        <taxon>Glomeromycetes</taxon>
        <taxon>Diversisporales</taxon>
        <taxon>Gigasporaceae</taxon>
        <taxon>Racocetra</taxon>
    </lineage>
</organism>
<reference evidence="1" key="1">
    <citation type="submission" date="2021-06" db="EMBL/GenBank/DDBJ databases">
        <authorList>
            <person name="Kallberg Y."/>
            <person name="Tangrot J."/>
            <person name="Rosling A."/>
        </authorList>
    </citation>
    <scope>NUCLEOTIDE SEQUENCE</scope>
    <source>
        <strain evidence="1">IN212</strain>
    </source>
</reference>
<dbReference type="EMBL" id="CAJVPZ010000926">
    <property type="protein sequence ID" value="CAG8479923.1"/>
    <property type="molecule type" value="Genomic_DNA"/>
</dbReference>
<evidence type="ECO:0000313" key="2">
    <source>
        <dbReference type="Proteomes" id="UP000789396"/>
    </source>
</evidence>
<dbReference type="Proteomes" id="UP000789396">
    <property type="component" value="Unassembled WGS sequence"/>
</dbReference>
<comment type="caution">
    <text evidence="1">The sequence shown here is derived from an EMBL/GenBank/DDBJ whole genome shotgun (WGS) entry which is preliminary data.</text>
</comment>
<name>A0A9N8Z806_9GLOM</name>
<proteinExistence type="predicted"/>
<accession>A0A9N8Z806</accession>
<sequence length="52" mass="5645">MQDYSVSDNKAVLISNSLPAGPSKNIENHLKSGEIVNEEVVEFEPADDQSAK</sequence>